<keyword evidence="4" id="KW-0804">Transcription</keyword>
<dbReference type="STRING" id="29542.A6070_09735"/>
<dbReference type="Pfam" id="PF04545">
    <property type="entry name" value="Sigma70_r4"/>
    <property type="match status" value="1"/>
</dbReference>
<dbReference type="InterPro" id="IPR007627">
    <property type="entry name" value="RNA_pol_sigma70_r2"/>
</dbReference>
<keyword evidence="1" id="KW-0805">Transcription regulation</keyword>
<dbReference type="EMBL" id="CP015518">
    <property type="protein sequence ID" value="APG23776.1"/>
    <property type="molecule type" value="Genomic_DNA"/>
</dbReference>
<evidence type="ECO:0000256" key="2">
    <source>
        <dbReference type="ARBA" id="ARBA00023082"/>
    </source>
</evidence>
<dbReference type="PROSITE" id="PS00716">
    <property type="entry name" value="SIGMA70_2"/>
    <property type="match status" value="1"/>
</dbReference>
<protein>
    <submittedName>
        <fullName evidence="6">RNA polymerase subunit sigma</fullName>
    </submittedName>
</protein>
<evidence type="ECO:0000256" key="3">
    <source>
        <dbReference type="ARBA" id="ARBA00023125"/>
    </source>
</evidence>
<dbReference type="PRINTS" id="PR00046">
    <property type="entry name" value="SIGMA70FCT"/>
</dbReference>
<evidence type="ECO:0000313" key="7">
    <source>
        <dbReference type="Proteomes" id="UP000182264"/>
    </source>
</evidence>
<dbReference type="OrthoDB" id="9799825at2"/>
<proteinExistence type="predicted"/>
<organism evidence="6 7">
    <name type="scientific">Syntrophotalea acetylenica</name>
    <name type="common">Pelobacter acetylenicus</name>
    <dbReference type="NCBI Taxonomy" id="29542"/>
    <lineage>
        <taxon>Bacteria</taxon>
        <taxon>Pseudomonadati</taxon>
        <taxon>Thermodesulfobacteriota</taxon>
        <taxon>Desulfuromonadia</taxon>
        <taxon>Desulfuromonadales</taxon>
        <taxon>Syntrophotaleaceae</taxon>
        <taxon>Syntrophotalea</taxon>
    </lineage>
</organism>
<dbReference type="NCBIfam" id="NF005413">
    <property type="entry name" value="PRK06986.1"/>
    <property type="match status" value="1"/>
</dbReference>
<accession>A0A1L3GCW4</accession>
<feature type="domain" description="RNA polymerase sigma-70" evidence="5">
    <location>
        <begin position="210"/>
        <end position="236"/>
    </location>
</feature>
<dbReference type="NCBIfam" id="TIGR02937">
    <property type="entry name" value="sigma70-ECF"/>
    <property type="match status" value="1"/>
</dbReference>
<dbReference type="AlphaFoldDB" id="A0A1L3GCW4"/>
<reference evidence="6 7" key="1">
    <citation type="journal article" date="2017" name="Genome Announc.">
        <title>Complete Genome Sequences of Two Acetylene-Fermenting Pelobacter acetylenicus Strains.</title>
        <authorList>
            <person name="Sutton J.M."/>
            <person name="Baesman S.M."/>
            <person name="Fierst J.L."/>
            <person name="Poret-Peterson A.T."/>
            <person name="Oremland R.S."/>
            <person name="Dunlap D.S."/>
            <person name="Akob D.M."/>
        </authorList>
    </citation>
    <scope>NUCLEOTIDE SEQUENCE [LARGE SCALE GENOMIC DNA]</scope>
    <source>
        <strain evidence="6 7">DSM 3247</strain>
    </source>
</reference>
<sequence length="255" mass="28863">MSLGPAYAPVRAEEKDRLIKSHLHMVSFLTERMVSQVPAFMTREDIASAAMVGLVDAANRFKPSMGVLFKTFAEKRMRGAVLDEVRRMDWFSRSMRQKQSRVCHAIESLEKRLGRPPEEAEVATEMDMSLDAYRQLLGEVSYLGCVSLHETIEDTADGPSLLDSIEDPNSPCPVEMIENSQLTQELARQIDRLTEKERLVVSLLYYEELSQKEIAEVMELSEGRVSQLHSQALLKLRTCIRRAQGDAAAQLHPVR</sequence>
<dbReference type="PANTHER" id="PTHR30385:SF7">
    <property type="entry name" value="RNA POLYMERASE SIGMA FACTOR FLIA"/>
    <property type="match status" value="1"/>
</dbReference>
<evidence type="ECO:0000313" key="6">
    <source>
        <dbReference type="EMBL" id="APG23776.1"/>
    </source>
</evidence>
<dbReference type="Gene3D" id="1.20.140.160">
    <property type="match status" value="1"/>
</dbReference>
<dbReference type="CDD" id="cd06171">
    <property type="entry name" value="Sigma70_r4"/>
    <property type="match status" value="1"/>
</dbReference>
<dbReference type="GO" id="GO:0006352">
    <property type="term" value="P:DNA-templated transcription initiation"/>
    <property type="evidence" value="ECO:0007669"/>
    <property type="project" value="InterPro"/>
</dbReference>
<dbReference type="PANTHER" id="PTHR30385">
    <property type="entry name" value="SIGMA FACTOR F FLAGELLAR"/>
    <property type="match status" value="1"/>
</dbReference>
<dbReference type="SUPFAM" id="SSF88946">
    <property type="entry name" value="Sigma2 domain of RNA polymerase sigma factors"/>
    <property type="match status" value="1"/>
</dbReference>
<dbReference type="GO" id="GO:0016987">
    <property type="term" value="F:sigma factor activity"/>
    <property type="evidence" value="ECO:0007669"/>
    <property type="project" value="UniProtKB-KW"/>
</dbReference>
<dbReference type="InterPro" id="IPR007624">
    <property type="entry name" value="RNA_pol_sigma70_r3"/>
</dbReference>
<keyword evidence="3" id="KW-0238">DNA-binding</keyword>
<dbReference type="Pfam" id="PF04539">
    <property type="entry name" value="Sigma70_r3"/>
    <property type="match status" value="1"/>
</dbReference>
<evidence type="ECO:0000256" key="1">
    <source>
        <dbReference type="ARBA" id="ARBA00023015"/>
    </source>
</evidence>
<evidence type="ECO:0000259" key="5">
    <source>
        <dbReference type="PROSITE" id="PS00716"/>
    </source>
</evidence>
<dbReference type="Pfam" id="PF04542">
    <property type="entry name" value="Sigma70_r2"/>
    <property type="match status" value="1"/>
</dbReference>
<dbReference type="SUPFAM" id="SSF88659">
    <property type="entry name" value="Sigma3 and sigma4 domains of RNA polymerase sigma factors"/>
    <property type="match status" value="2"/>
</dbReference>
<dbReference type="Proteomes" id="UP000182264">
    <property type="component" value="Chromosome"/>
</dbReference>
<dbReference type="InterPro" id="IPR014284">
    <property type="entry name" value="RNA_pol_sigma-70_dom"/>
</dbReference>
<dbReference type="KEGG" id="pace:A6070_09735"/>
<dbReference type="InterPro" id="IPR012845">
    <property type="entry name" value="RNA_pol_sigma_FliA_WhiG"/>
</dbReference>
<dbReference type="InterPro" id="IPR013324">
    <property type="entry name" value="RNA_pol_sigma_r3/r4-like"/>
</dbReference>
<dbReference type="PIRSF" id="PIRSF000770">
    <property type="entry name" value="RNA_pol_sigma-SigE/K"/>
    <property type="match status" value="1"/>
</dbReference>
<dbReference type="GO" id="GO:0003899">
    <property type="term" value="F:DNA-directed RNA polymerase activity"/>
    <property type="evidence" value="ECO:0007669"/>
    <property type="project" value="InterPro"/>
</dbReference>
<dbReference type="Gene3D" id="1.10.1740.10">
    <property type="match status" value="1"/>
</dbReference>
<name>A0A1L3GCW4_SYNAC</name>
<dbReference type="RefSeq" id="WP_072285588.1">
    <property type="nucleotide sequence ID" value="NZ_CP015455.1"/>
</dbReference>
<dbReference type="InterPro" id="IPR007630">
    <property type="entry name" value="RNA_pol_sigma70_r4"/>
</dbReference>
<dbReference type="InterPro" id="IPR013325">
    <property type="entry name" value="RNA_pol_sigma_r2"/>
</dbReference>
<keyword evidence="7" id="KW-1185">Reference proteome</keyword>
<dbReference type="InterPro" id="IPR000943">
    <property type="entry name" value="RNA_pol_sigma70"/>
</dbReference>
<evidence type="ECO:0000256" key="4">
    <source>
        <dbReference type="ARBA" id="ARBA00023163"/>
    </source>
</evidence>
<gene>
    <name evidence="6" type="ORF">A7E75_01125</name>
</gene>
<dbReference type="GO" id="GO:0003677">
    <property type="term" value="F:DNA binding"/>
    <property type="evidence" value="ECO:0007669"/>
    <property type="project" value="UniProtKB-KW"/>
</dbReference>
<keyword evidence="2" id="KW-0731">Sigma factor</keyword>
<dbReference type="NCBIfam" id="TIGR02479">
    <property type="entry name" value="FliA_WhiG"/>
    <property type="match status" value="1"/>
</dbReference>